<reference evidence="3" key="1">
    <citation type="journal article" date="2012" name="Stand. Genomic Sci.">
        <title>Permanent draft genome sequence of the gliding predator Saprospira grandis strain Sa g1 (= HR1).</title>
        <authorList>
            <person name="Mavromatis K."/>
            <person name="Chertkov O."/>
            <person name="Lapidus A."/>
            <person name="Nolan M."/>
            <person name="Lucas S."/>
            <person name="Tice H."/>
            <person name="Del Rio T.G."/>
            <person name="Cheng J.F."/>
            <person name="Han C."/>
            <person name="Tapia R."/>
            <person name="Bruce D."/>
            <person name="Goodwin L.A."/>
            <person name="Pitluck S."/>
            <person name="Huntemann M."/>
            <person name="Liolios K."/>
            <person name="Pagani I."/>
            <person name="Ivanova N."/>
            <person name="Mikhailova N."/>
            <person name="Pati A."/>
            <person name="Chen A."/>
            <person name="Palaniappan K."/>
            <person name="Land M."/>
            <person name="Brambilla E.M."/>
            <person name="Rohde M."/>
            <person name="Spring S."/>
            <person name="Goker M."/>
            <person name="Detter J.C."/>
            <person name="Bristow J."/>
            <person name="Eisen J.A."/>
            <person name="Markowitz V."/>
            <person name="Hugenholtz P."/>
            <person name="Kyrpides N.C."/>
            <person name="Klenk H.P."/>
            <person name="Woyke T."/>
        </authorList>
    </citation>
    <scope>NUCLEOTIDE SEQUENCE [LARGE SCALE GENOMIC DNA]</scope>
    <source>
        <strain evidence="3">DSM 2844</strain>
    </source>
</reference>
<evidence type="ECO:0000256" key="1">
    <source>
        <dbReference type="SAM" id="Phobius"/>
    </source>
</evidence>
<organism evidence="2 3">
    <name type="scientific">Saprospira grandis DSM 2844</name>
    <dbReference type="NCBI Taxonomy" id="694433"/>
    <lineage>
        <taxon>Bacteria</taxon>
        <taxon>Pseudomonadati</taxon>
        <taxon>Bacteroidota</taxon>
        <taxon>Saprospiria</taxon>
        <taxon>Saprospirales</taxon>
        <taxon>Saprospiraceae</taxon>
        <taxon>Saprospira</taxon>
    </lineage>
</organism>
<feature type="transmembrane region" description="Helical" evidence="1">
    <location>
        <begin position="6"/>
        <end position="27"/>
    </location>
</feature>
<proteinExistence type="predicted"/>
<name>J1I3R2_9BACT</name>
<dbReference type="HOGENOM" id="CLU_2384471_0_0_10"/>
<gene>
    <name evidence="2" type="ORF">SapgrDRAFT_1664</name>
</gene>
<dbReference type="AlphaFoldDB" id="J1I3R2"/>
<protein>
    <submittedName>
        <fullName evidence="2">Uncharacterized protein</fullName>
    </submittedName>
</protein>
<keyword evidence="1" id="KW-1133">Transmembrane helix</keyword>
<sequence length="94" mass="10271">MEVRQAFILLLFYIICFFFWGCPALWAGRAVSQLAGLLGPAGFFALLQKPLVCPFGALLSIPQPAGALRPAKRRITPLRLVGLCCALRPKCVLL</sequence>
<keyword evidence="1" id="KW-0812">Transmembrane</keyword>
<evidence type="ECO:0000313" key="3">
    <source>
        <dbReference type="Proteomes" id="UP000005113"/>
    </source>
</evidence>
<dbReference type="EMBL" id="JH719942">
    <property type="protein sequence ID" value="EJF53370.1"/>
    <property type="molecule type" value="Genomic_DNA"/>
</dbReference>
<dbReference type="Proteomes" id="UP000005113">
    <property type="component" value="Unassembled WGS sequence"/>
</dbReference>
<accession>J1I3R2</accession>
<evidence type="ECO:0000313" key="2">
    <source>
        <dbReference type="EMBL" id="EJF53370.1"/>
    </source>
</evidence>
<keyword evidence="1" id="KW-0472">Membrane</keyword>